<dbReference type="RefSeq" id="XP_007311375.1">
    <property type="nucleotide sequence ID" value="XM_007311313.1"/>
</dbReference>
<sequence>MSHRDGRDGIQSIDGMIEYSVSLFEPGDTRNCQPTLALAATRRSLLQNPRRTTPSTFQRKTSAKRLGLKGRGTRELEVILGVGNHEYGKSKDTVTEEQRFQEGYSGGHAIAFGVGFLTVRVTVTFIMYRMRQNVVDFSENGSRDNLQELAKEERACIVNATETRIWSCMKTTPLETNLEIRR</sequence>
<dbReference type="EMBL" id="JH687403">
    <property type="protein sequence ID" value="EIM79588.1"/>
    <property type="molecule type" value="Genomic_DNA"/>
</dbReference>
<evidence type="ECO:0000313" key="1">
    <source>
        <dbReference type="EMBL" id="EIM79588.1"/>
    </source>
</evidence>
<protein>
    <submittedName>
        <fullName evidence="1">Uncharacterized protein</fullName>
    </submittedName>
</protein>
<reference evidence="2" key="1">
    <citation type="journal article" date="2012" name="Science">
        <title>The Paleozoic origin of enzymatic lignin decomposition reconstructed from 31 fungal genomes.</title>
        <authorList>
            <person name="Floudas D."/>
            <person name="Binder M."/>
            <person name="Riley R."/>
            <person name="Barry K."/>
            <person name="Blanchette R.A."/>
            <person name="Henrissat B."/>
            <person name="Martinez A.T."/>
            <person name="Otillar R."/>
            <person name="Spatafora J.W."/>
            <person name="Yadav J.S."/>
            <person name="Aerts A."/>
            <person name="Benoit I."/>
            <person name="Boyd A."/>
            <person name="Carlson A."/>
            <person name="Copeland A."/>
            <person name="Coutinho P.M."/>
            <person name="de Vries R.P."/>
            <person name="Ferreira P."/>
            <person name="Findley K."/>
            <person name="Foster B."/>
            <person name="Gaskell J."/>
            <person name="Glotzer D."/>
            <person name="Gorecki P."/>
            <person name="Heitman J."/>
            <person name="Hesse C."/>
            <person name="Hori C."/>
            <person name="Igarashi K."/>
            <person name="Jurgens J.A."/>
            <person name="Kallen N."/>
            <person name="Kersten P."/>
            <person name="Kohler A."/>
            <person name="Kuees U."/>
            <person name="Kumar T.K.A."/>
            <person name="Kuo A."/>
            <person name="LaButti K."/>
            <person name="Larrondo L.F."/>
            <person name="Lindquist E."/>
            <person name="Ling A."/>
            <person name="Lombard V."/>
            <person name="Lucas S."/>
            <person name="Lundell T."/>
            <person name="Martin R."/>
            <person name="McLaughlin D.J."/>
            <person name="Morgenstern I."/>
            <person name="Morin E."/>
            <person name="Murat C."/>
            <person name="Nagy L.G."/>
            <person name="Nolan M."/>
            <person name="Ohm R.A."/>
            <person name="Patyshakuliyeva A."/>
            <person name="Rokas A."/>
            <person name="Ruiz-Duenas F.J."/>
            <person name="Sabat G."/>
            <person name="Salamov A."/>
            <person name="Samejima M."/>
            <person name="Schmutz J."/>
            <person name="Slot J.C."/>
            <person name="St John F."/>
            <person name="Stenlid J."/>
            <person name="Sun H."/>
            <person name="Sun S."/>
            <person name="Syed K."/>
            <person name="Tsang A."/>
            <person name="Wiebenga A."/>
            <person name="Young D."/>
            <person name="Pisabarro A."/>
            <person name="Eastwood D.C."/>
            <person name="Martin F."/>
            <person name="Cullen D."/>
            <person name="Grigoriev I.V."/>
            <person name="Hibbett D.S."/>
        </authorList>
    </citation>
    <scope>NUCLEOTIDE SEQUENCE [LARGE SCALE GENOMIC DNA]</scope>
    <source>
        <strain evidence="2">FP-91666</strain>
    </source>
</reference>
<dbReference type="AlphaFoldDB" id="R7RXS3"/>
<organism evidence="1 2">
    <name type="scientific">Stereum hirsutum (strain FP-91666)</name>
    <name type="common">White-rot fungus</name>
    <dbReference type="NCBI Taxonomy" id="721885"/>
    <lineage>
        <taxon>Eukaryota</taxon>
        <taxon>Fungi</taxon>
        <taxon>Dikarya</taxon>
        <taxon>Basidiomycota</taxon>
        <taxon>Agaricomycotina</taxon>
        <taxon>Agaricomycetes</taxon>
        <taxon>Russulales</taxon>
        <taxon>Stereaceae</taxon>
        <taxon>Stereum</taxon>
    </lineage>
</organism>
<gene>
    <name evidence="1" type="ORF">STEHIDRAFT_116476</name>
</gene>
<dbReference type="GeneID" id="18795929"/>
<dbReference type="Proteomes" id="UP000053927">
    <property type="component" value="Unassembled WGS sequence"/>
</dbReference>
<accession>R7RXS3</accession>
<keyword evidence="2" id="KW-1185">Reference proteome</keyword>
<evidence type="ECO:0000313" key="2">
    <source>
        <dbReference type="Proteomes" id="UP000053927"/>
    </source>
</evidence>
<proteinExistence type="predicted"/>
<name>R7RXS3_STEHR</name>
<dbReference type="KEGG" id="shs:STEHIDRAFT_116476"/>